<feature type="transmembrane region" description="Helical" evidence="1">
    <location>
        <begin position="12"/>
        <end position="30"/>
    </location>
</feature>
<gene>
    <name evidence="2" type="ORF">OE699_16060</name>
</gene>
<protein>
    <submittedName>
        <fullName evidence="2">Uncharacterized protein</fullName>
    </submittedName>
</protein>
<dbReference type="Proteomes" id="UP001526166">
    <property type="component" value="Unassembled WGS sequence"/>
</dbReference>
<accession>A0ABT3A3C2</accession>
<keyword evidence="3" id="KW-1185">Reference proteome</keyword>
<keyword evidence="1" id="KW-0472">Membrane</keyword>
<comment type="caution">
    <text evidence="2">The sequence shown here is derived from an EMBL/GenBank/DDBJ whole genome shotgun (WGS) entry which is preliminary data.</text>
</comment>
<keyword evidence="1" id="KW-1133">Transmembrane helix</keyword>
<organism evidence="2 3">
    <name type="scientific">Sedimentimonas flavescens</name>
    <dbReference type="NCBI Taxonomy" id="2851012"/>
    <lineage>
        <taxon>Bacteria</taxon>
        <taxon>Pseudomonadati</taxon>
        <taxon>Pseudomonadota</taxon>
        <taxon>Alphaproteobacteria</taxon>
        <taxon>Rhodobacterales</taxon>
        <taxon>Rhodobacter group</taxon>
        <taxon>Sedimentimonas</taxon>
    </lineage>
</organism>
<dbReference type="EMBL" id="JAOWKW010000019">
    <property type="protein sequence ID" value="MCV2880352.1"/>
    <property type="molecule type" value="Genomic_DNA"/>
</dbReference>
<evidence type="ECO:0000313" key="2">
    <source>
        <dbReference type="EMBL" id="MCV2880352.1"/>
    </source>
</evidence>
<proteinExistence type="predicted"/>
<evidence type="ECO:0000313" key="3">
    <source>
        <dbReference type="Proteomes" id="UP001526166"/>
    </source>
</evidence>
<feature type="transmembrane region" description="Helical" evidence="1">
    <location>
        <begin position="66"/>
        <end position="84"/>
    </location>
</feature>
<reference evidence="2 3" key="1">
    <citation type="submission" date="2022-10" db="EMBL/GenBank/DDBJ databases">
        <title>Sinirhodobacter sp. nov., isolated from ocean surface sediments.</title>
        <authorList>
            <person name="He W."/>
            <person name="Wang L."/>
            <person name="Zhang D.-F."/>
        </authorList>
    </citation>
    <scope>NUCLEOTIDE SEQUENCE [LARGE SCALE GENOMIC DNA]</scope>
    <source>
        <strain evidence="2 3">WL0115</strain>
    </source>
</reference>
<sequence>MQVESWPARPIWWAFSIWGMFYLVLIATAAQALSRPATTASWGRVALPLRLRLLIGLFWIEAAMRSPVLVTAMILLMAVGAIAAM</sequence>
<name>A0ABT3A3C2_9RHOB</name>
<dbReference type="RefSeq" id="WP_218631405.1">
    <property type="nucleotide sequence ID" value="NZ_JAHVAI010000023.1"/>
</dbReference>
<keyword evidence="1" id="KW-0812">Transmembrane</keyword>
<evidence type="ECO:0000256" key="1">
    <source>
        <dbReference type="SAM" id="Phobius"/>
    </source>
</evidence>